<accession>A0A518IC98</accession>
<evidence type="ECO:0000313" key="3">
    <source>
        <dbReference type="Proteomes" id="UP000318313"/>
    </source>
</evidence>
<dbReference type="EMBL" id="CP037452">
    <property type="protein sequence ID" value="QDV50728.1"/>
    <property type="molecule type" value="Genomic_DNA"/>
</dbReference>
<keyword evidence="1" id="KW-1133">Transmembrane helix</keyword>
<organism evidence="2 3">
    <name type="scientific">Gimesia fumaroli</name>
    <dbReference type="NCBI Taxonomy" id="2527976"/>
    <lineage>
        <taxon>Bacteria</taxon>
        <taxon>Pseudomonadati</taxon>
        <taxon>Planctomycetota</taxon>
        <taxon>Planctomycetia</taxon>
        <taxon>Planctomycetales</taxon>
        <taxon>Planctomycetaceae</taxon>
        <taxon>Gimesia</taxon>
    </lineage>
</organism>
<proteinExistence type="predicted"/>
<protein>
    <submittedName>
        <fullName evidence="2">Uncharacterized protein</fullName>
    </submittedName>
</protein>
<keyword evidence="1" id="KW-0812">Transmembrane</keyword>
<keyword evidence="1" id="KW-0472">Membrane</keyword>
<dbReference type="AlphaFoldDB" id="A0A518IC98"/>
<gene>
    <name evidence="2" type="ORF">Enr17x_27710</name>
</gene>
<dbReference type="KEGG" id="gfm:Enr17x_27710"/>
<keyword evidence="3" id="KW-1185">Reference proteome</keyword>
<feature type="transmembrane region" description="Helical" evidence="1">
    <location>
        <begin position="32"/>
        <end position="52"/>
    </location>
</feature>
<evidence type="ECO:0000256" key="1">
    <source>
        <dbReference type="SAM" id="Phobius"/>
    </source>
</evidence>
<reference evidence="2 3" key="1">
    <citation type="submission" date="2019-03" db="EMBL/GenBank/DDBJ databases">
        <title>Deep-cultivation of Planctomycetes and their phenomic and genomic characterization uncovers novel biology.</title>
        <authorList>
            <person name="Wiegand S."/>
            <person name="Jogler M."/>
            <person name="Boedeker C."/>
            <person name="Pinto D."/>
            <person name="Vollmers J."/>
            <person name="Rivas-Marin E."/>
            <person name="Kohn T."/>
            <person name="Peeters S.H."/>
            <person name="Heuer A."/>
            <person name="Rast P."/>
            <person name="Oberbeckmann S."/>
            <person name="Bunk B."/>
            <person name="Jeske O."/>
            <person name="Meyerdierks A."/>
            <person name="Storesund J.E."/>
            <person name="Kallscheuer N."/>
            <person name="Luecker S."/>
            <person name="Lage O.M."/>
            <person name="Pohl T."/>
            <person name="Merkel B.J."/>
            <person name="Hornburger P."/>
            <person name="Mueller R.-W."/>
            <person name="Bruemmer F."/>
            <person name="Labrenz M."/>
            <person name="Spormann A.M."/>
            <person name="Op den Camp H."/>
            <person name="Overmann J."/>
            <person name="Amann R."/>
            <person name="Jetten M.S.M."/>
            <person name="Mascher T."/>
            <person name="Medema M.H."/>
            <person name="Devos D.P."/>
            <person name="Kaster A.-K."/>
            <person name="Ovreas L."/>
            <person name="Rohde M."/>
            <person name="Galperin M.Y."/>
            <person name="Jogler C."/>
        </authorList>
    </citation>
    <scope>NUCLEOTIDE SEQUENCE [LARGE SCALE GENOMIC DNA]</scope>
    <source>
        <strain evidence="2 3">Enr17</strain>
    </source>
</reference>
<name>A0A518IC98_9PLAN</name>
<sequence>MWRRWLISVIPTVVNQTTSQDHSIQFSWGKKMIYRILFSLTGLSVFISFAFMGGANHQQAEAAVACPKQTCAAGYACGGQGGTFAPPGAMSMCTQSQNGAACNWCDGTTVVRLCIPSVQTRQCVSPATATTCGNPKKGICKKAYLPVVGTYYWCKSSGAAGTHSCSVISQCTSDKACPPVGG</sequence>
<dbReference type="Proteomes" id="UP000318313">
    <property type="component" value="Chromosome"/>
</dbReference>
<evidence type="ECO:0000313" key="2">
    <source>
        <dbReference type="EMBL" id="QDV50728.1"/>
    </source>
</evidence>